<organism evidence="1 2">
    <name type="scientific">Acinetobacter gerneri</name>
    <dbReference type="NCBI Taxonomy" id="202952"/>
    <lineage>
        <taxon>Bacteria</taxon>
        <taxon>Pseudomonadati</taxon>
        <taxon>Pseudomonadota</taxon>
        <taxon>Gammaproteobacteria</taxon>
        <taxon>Moraxellales</taxon>
        <taxon>Moraxellaceae</taxon>
        <taxon>Acinetobacter</taxon>
    </lineage>
</organism>
<reference evidence="1" key="1">
    <citation type="submission" date="2023-08" db="EMBL/GenBank/DDBJ databases">
        <title>Emergence of clinically-relevant ST2 carbapenem-resistant Acinetobacter baumannii strains in hospital sewages in Zhejiang, East of China.</title>
        <authorList>
            <person name="Kaichao C."/>
            <person name="Zhang R."/>
        </authorList>
    </citation>
    <scope>NUCLEOTIDE SEQUENCE</scope>
    <source>
        <strain evidence="1">M-SY-60</strain>
    </source>
</reference>
<dbReference type="SUPFAM" id="SSF47413">
    <property type="entry name" value="lambda repressor-like DNA-binding domains"/>
    <property type="match status" value="1"/>
</dbReference>
<proteinExistence type="predicted"/>
<protein>
    <submittedName>
        <fullName evidence="1">Transcriptional regulator</fullName>
    </submittedName>
</protein>
<dbReference type="Gene3D" id="1.10.260.40">
    <property type="entry name" value="lambda repressor-like DNA-binding domains"/>
    <property type="match status" value="1"/>
</dbReference>
<dbReference type="Proteomes" id="UP001243195">
    <property type="component" value="Unassembled WGS sequence"/>
</dbReference>
<comment type="caution">
    <text evidence="1">The sequence shown here is derived from an EMBL/GenBank/DDBJ whole genome shotgun (WGS) entry which is preliminary data.</text>
</comment>
<sequence>MNKEPTIREMLQALSQKLTQIQISKLTTIPQSSISKILNEELTEVTYSRGKKLQKLYEQEVCI</sequence>
<name>A0AAW8JIN2_9GAMM</name>
<evidence type="ECO:0000313" key="1">
    <source>
        <dbReference type="EMBL" id="MDQ9071113.1"/>
    </source>
</evidence>
<dbReference type="GO" id="GO:0003677">
    <property type="term" value="F:DNA binding"/>
    <property type="evidence" value="ECO:0007669"/>
    <property type="project" value="InterPro"/>
</dbReference>
<dbReference type="RefSeq" id="WP_308955509.1">
    <property type="nucleotide sequence ID" value="NZ_JAVICY010000005.1"/>
</dbReference>
<dbReference type="InterPro" id="IPR010982">
    <property type="entry name" value="Lambda_DNA-bd_dom_sf"/>
</dbReference>
<dbReference type="EMBL" id="JAVIDA010000006">
    <property type="protein sequence ID" value="MDQ9071113.1"/>
    <property type="molecule type" value="Genomic_DNA"/>
</dbReference>
<dbReference type="AlphaFoldDB" id="A0AAW8JIN2"/>
<evidence type="ECO:0000313" key="2">
    <source>
        <dbReference type="Proteomes" id="UP001243195"/>
    </source>
</evidence>
<accession>A0AAW8JIN2</accession>
<gene>
    <name evidence="1" type="ORF">RFH51_06535</name>
</gene>